<dbReference type="PANTHER" id="PTHR11567:SF110">
    <property type="entry name" value="2-PHOSPHOXYLOSE PHOSPHATASE 1"/>
    <property type="match status" value="1"/>
</dbReference>
<feature type="compositionally biased region" description="Low complexity" evidence="3">
    <location>
        <begin position="87"/>
        <end position="105"/>
    </location>
</feature>
<keyword evidence="2" id="KW-0378">Hydrolase</keyword>
<dbReference type="InterPro" id="IPR050645">
    <property type="entry name" value="Histidine_acid_phosphatase"/>
</dbReference>
<feature type="compositionally biased region" description="Basic residues" evidence="3">
    <location>
        <begin position="473"/>
        <end position="482"/>
    </location>
</feature>
<dbReference type="InterPro" id="IPR000560">
    <property type="entry name" value="His_Pase_clade-2"/>
</dbReference>
<dbReference type="PANTHER" id="PTHR11567">
    <property type="entry name" value="ACID PHOSPHATASE-RELATED"/>
    <property type="match status" value="1"/>
</dbReference>
<feature type="region of interest" description="Disordered" evidence="3">
    <location>
        <begin position="76"/>
        <end position="149"/>
    </location>
</feature>
<accession>A0A086K0W6</accession>
<feature type="compositionally biased region" description="Basic and acidic residues" evidence="3">
    <location>
        <begin position="809"/>
        <end position="820"/>
    </location>
</feature>
<feature type="compositionally biased region" description="Acidic residues" evidence="3">
    <location>
        <begin position="288"/>
        <end position="316"/>
    </location>
</feature>
<comment type="similarity">
    <text evidence="1">Belongs to the histidine acid phosphatase family.</text>
</comment>
<feature type="compositionally biased region" description="Low complexity" evidence="3">
    <location>
        <begin position="855"/>
        <end position="902"/>
    </location>
</feature>
<dbReference type="PROSITE" id="PS00778">
    <property type="entry name" value="HIS_ACID_PHOSPHAT_2"/>
    <property type="match status" value="1"/>
</dbReference>
<feature type="chain" id="PRO_5001808846" evidence="4">
    <location>
        <begin position="42"/>
        <end position="1318"/>
    </location>
</feature>
<comment type="caution">
    <text evidence="5">The sequence shown here is derived from an EMBL/GenBank/DDBJ whole genome shotgun (WGS) entry which is preliminary data.</text>
</comment>
<feature type="compositionally biased region" description="Basic and acidic residues" evidence="3">
    <location>
        <begin position="1228"/>
        <end position="1245"/>
    </location>
</feature>
<feature type="region of interest" description="Disordered" evidence="3">
    <location>
        <begin position="214"/>
        <end position="338"/>
    </location>
</feature>
<feature type="signal peptide" evidence="4">
    <location>
        <begin position="1"/>
        <end position="41"/>
    </location>
</feature>
<evidence type="ECO:0000256" key="3">
    <source>
        <dbReference type="SAM" id="MobiDB-lite"/>
    </source>
</evidence>
<feature type="compositionally biased region" description="Basic residues" evidence="3">
    <location>
        <begin position="1246"/>
        <end position="1259"/>
    </location>
</feature>
<feature type="compositionally biased region" description="Acidic residues" evidence="3">
    <location>
        <begin position="327"/>
        <end position="338"/>
    </location>
</feature>
<evidence type="ECO:0000256" key="2">
    <source>
        <dbReference type="ARBA" id="ARBA00022801"/>
    </source>
</evidence>
<dbReference type="GO" id="GO:0016791">
    <property type="term" value="F:phosphatase activity"/>
    <property type="evidence" value="ECO:0007669"/>
    <property type="project" value="TreeGrafter"/>
</dbReference>
<feature type="region of interest" description="Disordered" evidence="3">
    <location>
        <begin position="987"/>
        <end position="1018"/>
    </location>
</feature>
<sequence>MARRCDSAGVARPRREAWVLFPPTFCRRFHLLVLLLVSVSAVPLGTSQDAMISGERPPSFLRNELDFSPHSLSSPLSHSSHYHLHSPHSPYSSSAPLPPQSSHSSPHPPSAFSPHARSFLSPADEGRRQGEVLEEARTHTRAQPDEVAGRLRPTVYPEYCLKCGESLINRRAVPPLSDESQRLPLLLVQVHAVVRHGSRSPYAGDCWRWAKRSSGEETGFSGTGDPRNPRDTTNSDNSSSSPVLFPFLLRRNGPNKPGGEAGEGAARRESRSEASLAGGPAEDREDRVIEEDDTEEEDTEEDDTEEEDTEEEDTEEGQGSTERDEQERDDEDEQEGDSLEVSAYREGVSLLLHPPSILQAATTVLSGFDSERGAPASLEGSYASLSGTRTALEDTREPLGYLFFPLSSFGSSVASLVTSMASLFSSVASFFSSVASVVPWCFVASRMSHESPRPSASPSTNAAEKGKKTQRTERRRRRRGNRHHGDARWTRSRTRPWNCLFEEGGFFLSKTGDASPTFVRHFDIKPRKSSLGGSCQPADLLAEGRDQLIQIGALLRSAYVLQTPEGPHAPAAPSPSEERRSHRAGGDWDGLSQSGRGSADTKDQPQKTTETTPLNPPGGSPPPASDSPLACLSVEGLSPFPGPFLFTDEELSDQQSWATYLRSTDTERTTASGTFLLQAFTAPWARGRPLAETEDAAFEKEARRAIPISLAVHVQEHLRDSLIVHWERAELASMLREAVESPGFRDLQTRHAPLYERIRAVLGLSSLPELLAGPWPDRLFDCLMTAACNDRVDEIPMPMRPASVPVRVDGGRETRSEPEKQSALPDTQGDESRGMHRTIKTATKELRTDATSHIARVSPSPSLSRLSSSAAASPSSGSEAVSSSSSEGVASLRSGLSPSSASERVLDSTSEASPSFFEEIVSAVEAEEAFLHSWRGGLLSWMAIQKFFRVLARSLQQATAAPASAALAAFRQRLASSPSTRMHAVTLSATQRKGSEEEKKGEAETTQRAEQRECEGTMTEKARRTLEAFNAGLHALKRQQEEDRTSRFFVYATHDTTLAAILGALGVDDLRWPPYAATFLLEVYTHLTEESEAGEASEGAKVVPDAMPEKSRKSGRQRTRRQSSEGNRVVRVIWNGQSVTHAVRGCAEASAAASLPRDLCPLSALLDALLVPPVAAEHLATAENEAALREGRDVDGSRRSEGARRDEAPPHSSSADAGEGRQALGGREQTKEDEKEKPTREEKKPAQRPKTKKEQRRKKEQNSQVNTKAQEKKAQEERGESRARGGEKRTHVEGSRGSSGQASSFDAPRFDGFTSELR</sequence>
<feature type="compositionally biased region" description="Basic and acidic residues" evidence="3">
    <location>
        <begin position="1186"/>
        <end position="1209"/>
    </location>
</feature>
<dbReference type="OrthoDB" id="10257284at2759"/>
<dbReference type="InterPro" id="IPR033379">
    <property type="entry name" value="Acid_Pase_AS"/>
</dbReference>
<dbReference type="InterPro" id="IPR029033">
    <property type="entry name" value="His_PPase_superfam"/>
</dbReference>
<organism evidence="5 6">
    <name type="scientific">Toxoplasma gondii GAB2-2007-GAL-DOM2</name>
    <dbReference type="NCBI Taxonomy" id="1130820"/>
    <lineage>
        <taxon>Eukaryota</taxon>
        <taxon>Sar</taxon>
        <taxon>Alveolata</taxon>
        <taxon>Apicomplexa</taxon>
        <taxon>Conoidasida</taxon>
        <taxon>Coccidia</taxon>
        <taxon>Eucoccidiorida</taxon>
        <taxon>Eimeriorina</taxon>
        <taxon>Sarcocystidae</taxon>
        <taxon>Toxoplasma</taxon>
    </lineage>
</organism>
<dbReference type="VEuPathDB" id="ToxoDB:TGDOM2_204080"/>
<protein>
    <submittedName>
        <fullName evidence="5">Histidine acid phosphatase superfamily protein</fullName>
    </submittedName>
</protein>
<feature type="compositionally biased region" description="Basic and acidic residues" evidence="3">
    <location>
        <begin position="576"/>
        <end position="586"/>
    </location>
</feature>
<dbReference type="EMBL" id="AHZU02000967">
    <property type="protein sequence ID" value="KFG38034.1"/>
    <property type="molecule type" value="Genomic_DNA"/>
</dbReference>
<dbReference type="SUPFAM" id="SSF53254">
    <property type="entry name" value="Phosphoglycerate mutase-like"/>
    <property type="match status" value="1"/>
</dbReference>
<feature type="region of interest" description="Disordered" evidence="3">
    <location>
        <begin position="564"/>
        <end position="632"/>
    </location>
</feature>
<name>A0A086K0W6_TOXGO</name>
<evidence type="ECO:0000256" key="4">
    <source>
        <dbReference type="SAM" id="SignalP"/>
    </source>
</evidence>
<evidence type="ECO:0000313" key="5">
    <source>
        <dbReference type="EMBL" id="KFG38034.1"/>
    </source>
</evidence>
<dbReference type="Proteomes" id="UP000028837">
    <property type="component" value="Unassembled WGS sequence"/>
</dbReference>
<evidence type="ECO:0000256" key="1">
    <source>
        <dbReference type="ARBA" id="ARBA00005375"/>
    </source>
</evidence>
<feature type="compositionally biased region" description="Basic and acidic residues" evidence="3">
    <location>
        <begin position="124"/>
        <end position="149"/>
    </location>
</feature>
<feature type="compositionally biased region" description="Low complexity" evidence="3">
    <location>
        <begin position="231"/>
        <end position="241"/>
    </location>
</feature>
<reference evidence="5 6" key="1">
    <citation type="submission" date="2014-02" db="EMBL/GenBank/DDBJ databases">
        <authorList>
            <person name="Sibley D."/>
            <person name="Venepally P."/>
            <person name="Karamycheva S."/>
            <person name="Hadjithomas M."/>
            <person name="Khan A."/>
            <person name="Brunk B."/>
            <person name="Roos D."/>
            <person name="Caler E."/>
            <person name="Lorenzi H."/>
        </authorList>
    </citation>
    <scope>NUCLEOTIDE SEQUENCE [LARGE SCALE GENOMIC DNA]</scope>
    <source>
        <strain evidence="5 6">GAB2-2007-GAL-DOM2</strain>
    </source>
</reference>
<feature type="region of interest" description="Disordered" evidence="3">
    <location>
        <begin position="1186"/>
        <end position="1318"/>
    </location>
</feature>
<feature type="compositionally biased region" description="Basic and acidic residues" evidence="3">
    <location>
        <begin position="1269"/>
        <end position="1294"/>
    </location>
</feature>
<dbReference type="Gene3D" id="3.40.50.1240">
    <property type="entry name" value="Phosphoglycerate mutase-like"/>
    <property type="match status" value="2"/>
</dbReference>
<feature type="compositionally biased region" description="Basic and acidic residues" evidence="3">
    <location>
        <begin position="993"/>
        <end position="1018"/>
    </location>
</feature>
<feature type="region of interest" description="Disordered" evidence="3">
    <location>
        <begin position="450"/>
        <end position="489"/>
    </location>
</feature>
<proteinExistence type="inferred from homology"/>
<dbReference type="PROSITE" id="PS00616">
    <property type="entry name" value="HIS_ACID_PHOSPHAT_1"/>
    <property type="match status" value="1"/>
</dbReference>
<dbReference type="Pfam" id="PF00328">
    <property type="entry name" value="His_Phos_2"/>
    <property type="match status" value="1"/>
</dbReference>
<gene>
    <name evidence="5" type="ORF">TGDOM2_204080</name>
</gene>
<evidence type="ECO:0000313" key="6">
    <source>
        <dbReference type="Proteomes" id="UP000028837"/>
    </source>
</evidence>
<feature type="compositionally biased region" description="Pro residues" evidence="3">
    <location>
        <begin position="614"/>
        <end position="625"/>
    </location>
</feature>
<feature type="region of interest" description="Disordered" evidence="3">
    <location>
        <begin position="795"/>
        <end position="907"/>
    </location>
</feature>
<feature type="region of interest" description="Disordered" evidence="3">
    <location>
        <begin position="1090"/>
        <end position="1129"/>
    </location>
</feature>
<keyword evidence="4" id="KW-0732">Signal</keyword>